<keyword evidence="1" id="KW-0732">Signal</keyword>
<proteinExistence type="predicted"/>
<reference evidence="3" key="1">
    <citation type="journal article" date="2019" name="Int. J. Syst. Evol. Microbiol.">
        <title>The Global Catalogue of Microorganisms (GCM) 10K type strain sequencing project: providing services to taxonomists for standard genome sequencing and annotation.</title>
        <authorList>
            <consortium name="The Broad Institute Genomics Platform"/>
            <consortium name="The Broad Institute Genome Sequencing Center for Infectious Disease"/>
            <person name="Wu L."/>
            <person name="Ma J."/>
        </authorList>
    </citation>
    <scope>NUCLEOTIDE SEQUENCE [LARGE SCALE GENOMIC DNA]</scope>
    <source>
        <strain evidence="3">CCUG 2113</strain>
    </source>
</reference>
<protein>
    <recommendedName>
        <fullName evidence="4">Sel1 repeat family protein</fullName>
    </recommendedName>
</protein>
<dbReference type="InterPro" id="IPR011990">
    <property type="entry name" value="TPR-like_helical_dom_sf"/>
</dbReference>
<dbReference type="SUPFAM" id="SSF81901">
    <property type="entry name" value="HCP-like"/>
    <property type="match status" value="1"/>
</dbReference>
<gene>
    <name evidence="2" type="ORF">ACFOW3_28235</name>
</gene>
<dbReference type="PROSITE" id="PS51257">
    <property type="entry name" value="PROKAR_LIPOPROTEIN"/>
    <property type="match status" value="1"/>
</dbReference>
<accession>A0ABV8DK69</accession>
<name>A0ABV8DK69_9BURK</name>
<feature type="chain" id="PRO_5047539120" description="Sel1 repeat family protein" evidence="1">
    <location>
        <begin position="23"/>
        <end position="210"/>
    </location>
</feature>
<dbReference type="Gene3D" id="1.25.40.10">
    <property type="entry name" value="Tetratricopeptide repeat domain"/>
    <property type="match status" value="1"/>
</dbReference>
<dbReference type="Proteomes" id="UP001595693">
    <property type="component" value="Unassembled WGS sequence"/>
</dbReference>
<comment type="caution">
    <text evidence="2">The sequence shown here is derived from an EMBL/GenBank/DDBJ whole genome shotgun (WGS) entry which is preliminary data.</text>
</comment>
<evidence type="ECO:0008006" key="4">
    <source>
        <dbReference type="Google" id="ProtNLM"/>
    </source>
</evidence>
<sequence length="210" mass="22504">MRPALPVLLAFCAVALTGCATAPAPCLSFGDQHRIYRAEASGVYDASARAAVLKKIGCEIPDPQARVSRLEGRPELVASDSIPQIYSWFGNSQDAAAWAAGYAARHRSAEVSRALAQAFERNERPTATALYAMALNQGSVESAHDLAFAYLHGWDGQAKSPWAAYYWYHHGAMRGIPESLKACVALEETLYAATPAYVTPCKTIAAGGLK</sequence>
<evidence type="ECO:0000313" key="2">
    <source>
        <dbReference type="EMBL" id="MFC3938514.1"/>
    </source>
</evidence>
<keyword evidence="3" id="KW-1185">Reference proteome</keyword>
<organism evidence="2 3">
    <name type="scientific">Acidovorax facilis</name>
    <dbReference type="NCBI Taxonomy" id="12917"/>
    <lineage>
        <taxon>Bacteria</taxon>
        <taxon>Pseudomonadati</taxon>
        <taxon>Pseudomonadota</taxon>
        <taxon>Betaproteobacteria</taxon>
        <taxon>Burkholderiales</taxon>
        <taxon>Comamonadaceae</taxon>
        <taxon>Acidovorax</taxon>
    </lineage>
</organism>
<dbReference type="EMBL" id="JBHSAJ010000182">
    <property type="protein sequence ID" value="MFC3938514.1"/>
    <property type="molecule type" value="Genomic_DNA"/>
</dbReference>
<evidence type="ECO:0000256" key="1">
    <source>
        <dbReference type="SAM" id="SignalP"/>
    </source>
</evidence>
<feature type="signal peptide" evidence="1">
    <location>
        <begin position="1"/>
        <end position="22"/>
    </location>
</feature>
<dbReference type="RefSeq" id="WP_055400055.1">
    <property type="nucleotide sequence ID" value="NZ_JAMXAX010000022.1"/>
</dbReference>
<evidence type="ECO:0000313" key="3">
    <source>
        <dbReference type="Proteomes" id="UP001595693"/>
    </source>
</evidence>